<proteinExistence type="predicted"/>
<feature type="compositionally biased region" description="Polar residues" evidence="1">
    <location>
        <begin position="89"/>
        <end position="100"/>
    </location>
</feature>
<dbReference type="Proteomes" id="UP000008694">
    <property type="component" value="Unassembled WGS sequence"/>
</dbReference>
<sequence length="836" mass="92058">MVSTRSKRAEVAAAFFRSQSAVSPKKKKAKAVHNSLAEESRCRNTIPDSSNSDTTATIGEGTTPVDVSSSQAQSESSSPRSPTSTSGSNIDKTITSSSDSLSRKDVPDSADGETSVAGVLSSSTDEDNFGKADDQVLPKRFFSTDRYPTRGRVNSYSKPQYLVDVLSVLDGTPELVTLKRSPFSSLFELPSIPLLLRYLPSSEDAQTFYDMSLSVLPTLKTYHTNNILLVENDKDLIVSQPVVSTEEDCVSVGDPKVSHLLSLIRGGYRFSKGDWRGGDASLANCGPDYSPPNTCTPAPVPGLLSSNADSEAIAKLTAEVAHLKNTYAELYVKLKADVVVEVKSFLEARTCGSCSRNCGVASSRADSLSAAVVDTLKPVSSSKPLEEEENVALPSEVKTGKPKFFSSDTGRVYGCVENCSKDVTVIPESRLQTGDSSFQTSVREDDVPSNLQLGQKYLKPMKGRNKRGMISSTRCNVTKSPKRQKQGLPCHVDYIPFHRVPQRLIATFKNQLLSYRNSTYDIDGCEVGKTFFSDIYTPQKWIFSTHMDLILRTFWRKRGSYLAAKGIILLDSLFTQLLCSQYSDFVNTTSPSAFLWDPLVASYIEGTGFIISFYSNCSNFFTFHITFIKMDNLVDDAAIEIYRRVAETSFTMLAPLLLVAKKQSKLALSDAVLSSLSLHEFFNNPELANEGSAFRSFFLKCVAAKNPVANYLESLRIVAQHGDVSHAIAMLYSAVPESDYISFARGMFLIVAQFPSEGIATISSLFNRLGTVAQLDAIGTVVFRHLSIFRPFRRRLFSNLLVLDSIPVCVGNVCNLQNRCLNCFMYWFIIRLNFVL</sequence>
<evidence type="ECO:0000313" key="3">
    <source>
        <dbReference type="Proteomes" id="UP000008694"/>
    </source>
</evidence>
<dbReference type="HOGENOM" id="CLU_339914_0_0_1"/>
<dbReference type="EMBL" id="GL348721">
    <property type="protein sequence ID" value="EFH39442.1"/>
    <property type="molecule type" value="Genomic_DNA"/>
</dbReference>
<dbReference type="Gramene" id="Al_scaffold_0009_105">
    <property type="protein sequence ID" value="Al_scaffold_0009_105"/>
    <property type="gene ID" value="Al_scaffold_0009_105"/>
</dbReference>
<protein>
    <submittedName>
        <fullName evidence="2">Predicted protein</fullName>
    </submittedName>
</protein>
<feature type="region of interest" description="Disordered" evidence="1">
    <location>
        <begin position="18"/>
        <end position="132"/>
    </location>
</feature>
<evidence type="ECO:0000256" key="1">
    <source>
        <dbReference type="SAM" id="MobiDB-lite"/>
    </source>
</evidence>
<gene>
    <name evidence="2" type="ORF">ARALYDRAFT_683067</name>
</gene>
<accession>D7MVF5</accession>
<feature type="compositionally biased region" description="Polar residues" evidence="1">
    <location>
        <begin position="46"/>
        <end position="57"/>
    </location>
</feature>
<organism evidence="3">
    <name type="scientific">Arabidopsis lyrata subsp. lyrata</name>
    <name type="common">Lyre-leaved rock-cress</name>
    <dbReference type="NCBI Taxonomy" id="81972"/>
    <lineage>
        <taxon>Eukaryota</taxon>
        <taxon>Viridiplantae</taxon>
        <taxon>Streptophyta</taxon>
        <taxon>Embryophyta</taxon>
        <taxon>Tracheophyta</taxon>
        <taxon>Spermatophyta</taxon>
        <taxon>Magnoliopsida</taxon>
        <taxon>eudicotyledons</taxon>
        <taxon>Gunneridae</taxon>
        <taxon>Pentapetalae</taxon>
        <taxon>rosids</taxon>
        <taxon>malvids</taxon>
        <taxon>Brassicales</taxon>
        <taxon>Brassicaceae</taxon>
        <taxon>Camelineae</taxon>
        <taxon>Arabidopsis</taxon>
    </lineage>
</organism>
<reference evidence="3" key="1">
    <citation type="journal article" date="2011" name="Nat. Genet.">
        <title>The Arabidopsis lyrata genome sequence and the basis of rapid genome size change.</title>
        <authorList>
            <person name="Hu T.T."/>
            <person name="Pattyn P."/>
            <person name="Bakker E.G."/>
            <person name="Cao J."/>
            <person name="Cheng J.-F."/>
            <person name="Clark R.M."/>
            <person name="Fahlgren N."/>
            <person name="Fawcett J.A."/>
            <person name="Grimwood J."/>
            <person name="Gundlach H."/>
            <person name="Haberer G."/>
            <person name="Hollister J.D."/>
            <person name="Ossowski S."/>
            <person name="Ottilar R.P."/>
            <person name="Salamov A.A."/>
            <person name="Schneeberger K."/>
            <person name="Spannagl M."/>
            <person name="Wang X."/>
            <person name="Yang L."/>
            <person name="Nasrallah M.E."/>
            <person name="Bergelson J."/>
            <person name="Carrington J.C."/>
            <person name="Gaut B.S."/>
            <person name="Schmutz J."/>
            <person name="Mayer K.F.X."/>
            <person name="Van de Peer Y."/>
            <person name="Grigoriev I.V."/>
            <person name="Nordborg M."/>
            <person name="Weigel D."/>
            <person name="Guo Y.-L."/>
        </authorList>
    </citation>
    <scope>NUCLEOTIDE SEQUENCE [LARGE SCALE GENOMIC DNA]</scope>
    <source>
        <strain evidence="3">cv. MN47</strain>
    </source>
</reference>
<feature type="compositionally biased region" description="Low complexity" evidence="1">
    <location>
        <begin position="68"/>
        <end position="88"/>
    </location>
</feature>
<evidence type="ECO:0000313" key="2">
    <source>
        <dbReference type="EMBL" id="EFH39442.1"/>
    </source>
</evidence>
<dbReference type="AlphaFoldDB" id="D7MVF5"/>
<keyword evidence="3" id="KW-1185">Reference proteome</keyword>
<name>D7MVF5_ARALL</name>